<evidence type="ECO:0000313" key="2">
    <source>
        <dbReference type="EMBL" id="MBB3221673.1"/>
    </source>
</evidence>
<evidence type="ECO:0000313" key="3">
    <source>
        <dbReference type="EMBL" id="QCP09100.1"/>
    </source>
</evidence>
<keyword evidence="1" id="KW-0472">Membrane</keyword>
<accession>A0A4P8HLD9</accession>
<protein>
    <submittedName>
        <fullName evidence="2">Uncharacterized protein</fullName>
    </submittedName>
</protein>
<sequence length="207" mass="22740">MTFLIAINCIMLYGIWAFFSSVSPKNRATPSRQLAALVTFLGTGISSASVFLPLMMPELRWQQATPQILLAGAIMTAVGCAAVLYGGRRSSEKTPFSAAALAALLGCLYLGFTALDHLHFYQDKERTGYLDASIAEEAGVPCARGFILVRLEPDRREATYRCPSNIVFGDYLDQPFVPWPSYREGSSAELPLAIRRLQESASRGRQH</sequence>
<feature type="transmembrane region" description="Helical" evidence="1">
    <location>
        <begin position="98"/>
        <end position="115"/>
    </location>
</feature>
<keyword evidence="1" id="KW-0812">Transmembrane</keyword>
<reference evidence="3 4" key="1">
    <citation type="submission" date="2019-05" db="EMBL/GenBank/DDBJ databases">
        <title>Draft Genome Sequences of Six Type Strains of the Genus Massilia.</title>
        <authorList>
            <person name="Miess H."/>
            <person name="Frediansyhah A."/>
            <person name="Gross H."/>
        </authorList>
    </citation>
    <scope>NUCLEOTIDE SEQUENCE [LARGE SCALE GENOMIC DNA]</scope>
    <source>
        <strain evidence="3 4">DSMZ 26121</strain>
    </source>
</reference>
<dbReference type="AlphaFoldDB" id="A0A4P8HLD9"/>
<evidence type="ECO:0000313" key="4">
    <source>
        <dbReference type="Proteomes" id="UP000298763"/>
    </source>
</evidence>
<evidence type="ECO:0000256" key="1">
    <source>
        <dbReference type="SAM" id="Phobius"/>
    </source>
</evidence>
<evidence type="ECO:0000313" key="5">
    <source>
        <dbReference type="Proteomes" id="UP000584325"/>
    </source>
</evidence>
<organism evidence="2 5">
    <name type="scientific">Pseudoduganella umbonata</name>
    <dbReference type="NCBI Taxonomy" id="864828"/>
    <lineage>
        <taxon>Bacteria</taxon>
        <taxon>Pseudomonadati</taxon>
        <taxon>Pseudomonadota</taxon>
        <taxon>Betaproteobacteria</taxon>
        <taxon>Burkholderiales</taxon>
        <taxon>Oxalobacteraceae</taxon>
        <taxon>Telluria group</taxon>
        <taxon>Pseudoduganella</taxon>
    </lineage>
</organism>
<dbReference type="OrthoDB" id="6626567at2"/>
<reference evidence="2 5" key="2">
    <citation type="submission" date="2020-08" db="EMBL/GenBank/DDBJ databases">
        <title>Genomic Encyclopedia of Type Strains, Phase III (KMG-III): the genomes of soil and plant-associated and newly described type strains.</title>
        <authorList>
            <person name="Whitman W."/>
        </authorList>
    </citation>
    <scope>NUCLEOTIDE SEQUENCE [LARGE SCALE GENOMIC DNA]</scope>
    <source>
        <strain evidence="2 5">CECT 7753</strain>
    </source>
</reference>
<dbReference type="RefSeq" id="WP_137311989.1">
    <property type="nucleotide sequence ID" value="NZ_CP040017.1"/>
</dbReference>
<dbReference type="Proteomes" id="UP000298763">
    <property type="component" value="Chromosome"/>
</dbReference>
<keyword evidence="1" id="KW-1133">Transmembrane helix</keyword>
<dbReference type="Proteomes" id="UP000584325">
    <property type="component" value="Unassembled WGS sequence"/>
</dbReference>
<keyword evidence="4" id="KW-1185">Reference proteome</keyword>
<gene>
    <name evidence="3" type="ORF">FCL38_00595</name>
    <name evidence="2" type="ORF">FHS02_002483</name>
</gene>
<feature type="transmembrane region" description="Helical" evidence="1">
    <location>
        <begin position="34"/>
        <end position="56"/>
    </location>
</feature>
<dbReference type="EMBL" id="JACHXS010000004">
    <property type="protein sequence ID" value="MBB3221673.1"/>
    <property type="molecule type" value="Genomic_DNA"/>
</dbReference>
<name>A0A4P8HLD9_9BURK</name>
<feature type="transmembrane region" description="Helical" evidence="1">
    <location>
        <begin position="5"/>
        <end position="22"/>
    </location>
</feature>
<proteinExistence type="predicted"/>
<feature type="transmembrane region" description="Helical" evidence="1">
    <location>
        <begin position="68"/>
        <end position="86"/>
    </location>
</feature>
<dbReference type="EMBL" id="CP040017">
    <property type="protein sequence ID" value="QCP09100.1"/>
    <property type="molecule type" value="Genomic_DNA"/>
</dbReference>